<feature type="compositionally biased region" description="Low complexity" evidence="2">
    <location>
        <begin position="82"/>
        <end position="101"/>
    </location>
</feature>
<feature type="region of interest" description="Disordered" evidence="2">
    <location>
        <begin position="620"/>
        <end position="646"/>
    </location>
</feature>
<keyword evidence="4" id="KW-1185">Reference proteome</keyword>
<evidence type="ECO:0008006" key="5">
    <source>
        <dbReference type="Google" id="ProtNLM"/>
    </source>
</evidence>
<sequence>MVMLKLLAVNGHSKSDVIEVDSAASGADLLAAIKAKLGWTFTAANYQNEGRARGEPLPLDQPLGDALKDGAAVTAKRDRGARPPAATPARRAAAAAAAAPASEGGKPRSRSRSPKSSAPDGGSTRESGAASAAAPAAAVQQAPPRAAAGAPRAAAPRVAAAPPAAAPGVAGGERGAGVGRLREELAQARRKAAAAAAALGVRDQELATVRAELAQARQEAADADAACSKVETRCAGLTTEVARLQGEGGALRGQLSYWRTMHRGGPHVDGADYPGKKELALQEQVALHAKISVVVEVTLLSYLLGFLARGGMSFTAFAVIYQTLWPAPMRGTMCASRTHLLQIFEINVIAFACILMFAECALDAHTFVWRLRPRHQGSDFEALLCQARKDHRKTVRQDGALLEYRVQGGWARREAVNTDDVRQCEMRLLRRARQKKQQEDCNKDDRKDVDELLVGRKSAGIFVAVTPCLQIAAIAPMWASESISQLLLFLLATRELFLDLAYAIYDNACAVARHLRKRQREGPPSDPGAPGWTWLLGLQWIIDPLHFTYHKSCRDKTSPYFVPGIDADDYPSLKGVDTEAAEQLFHVANRWQVVLSGAHPVHEELLLLIFARDHNRRQSCHRAIQTHRSAQAAPAAPRSGPSSSAEGGLRLAAACAGGCECDIPDRAGWRKKRKTIRTSCEVPEPPPPEQAPDGEAGKRAAPAEAPRDPLPTMRKQDLHSAHVWINLRSKTVRHAVLRNYVSAGCGYFFGQDSRPLRLDRADVRGMFSLGSCYGLRACIVADAAWRAPPIVGGQ</sequence>
<reference evidence="3" key="1">
    <citation type="submission" date="2023-10" db="EMBL/GenBank/DDBJ databases">
        <authorList>
            <person name="Chen Y."/>
            <person name="Shah S."/>
            <person name="Dougan E. K."/>
            <person name="Thang M."/>
            <person name="Chan C."/>
        </authorList>
    </citation>
    <scope>NUCLEOTIDE SEQUENCE [LARGE SCALE GENOMIC DNA]</scope>
</reference>
<feature type="coiled-coil region" evidence="1">
    <location>
        <begin position="178"/>
        <end position="233"/>
    </location>
</feature>
<comment type="caution">
    <text evidence="3">The sequence shown here is derived from an EMBL/GenBank/DDBJ whole genome shotgun (WGS) entry which is preliminary data.</text>
</comment>
<evidence type="ECO:0000313" key="4">
    <source>
        <dbReference type="Proteomes" id="UP001189429"/>
    </source>
</evidence>
<evidence type="ECO:0000256" key="2">
    <source>
        <dbReference type="SAM" id="MobiDB-lite"/>
    </source>
</evidence>
<keyword evidence="1" id="KW-0175">Coiled coil</keyword>
<feature type="compositionally biased region" description="Low complexity" evidence="2">
    <location>
        <begin position="125"/>
        <end position="154"/>
    </location>
</feature>
<feature type="region of interest" description="Disordered" evidence="2">
    <location>
        <begin position="74"/>
        <end position="154"/>
    </location>
</feature>
<gene>
    <name evidence="3" type="ORF">PCOR1329_LOCUS33176</name>
</gene>
<dbReference type="EMBL" id="CAUYUJ010013814">
    <property type="protein sequence ID" value="CAK0836791.1"/>
    <property type="molecule type" value="Genomic_DNA"/>
</dbReference>
<evidence type="ECO:0000256" key="1">
    <source>
        <dbReference type="SAM" id="Coils"/>
    </source>
</evidence>
<feature type="non-terminal residue" evidence="3">
    <location>
        <position position="794"/>
    </location>
</feature>
<protein>
    <recommendedName>
        <fullName evidence="5">Ubiquitin-like domain-containing protein</fullName>
    </recommendedName>
</protein>
<evidence type="ECO:0000313" key="3">
    <source>
        <dbReference type="EMBL" id="CAK0836791.1"/>
    </source>
</evidence>
<accession>A0ABN9SWH8</accession>
<organism evidence="3 4">
    <name type="scientific">Prorocentrum cordatum</name>
    <dbReference type="NCBI Taxonomy" id="2364126"/>
    <lineage>
        <taxon>Eukaryota</taxon>
        <taxon>Sar</taxon>
        <taxon>Alveolata</taxon>
        <taxon>Dinophyceae</taxon>
        <taxon>Prorocentrales</taxon>
        <taxon>Prorocentraceae</taxon>
        <taxon>Prorocentrum</taxon>
    </lineage>
</organism>
<dbReference type="Proteomes" id="UP001189429">
    <property type="component" value="Unassembled WGS sequence"/>
</dbReference>
<feature type="compositionally biased region" description="Low complexity" evidence="2">
    <location>
        <begin position="629"/>
        <end position="646"/>
    </location>
</feature>
<name>A0ABN9SWH8_9DINO</name>
<proteinExistence type="predicted"/>
<feature type="region of interest" description="Disordered" evidence="2">
    <location>
        <begin position="676"/>
        <end position="713"/>
    </location>
</feature>